<accession>A0A1B6MTR7</accession>
<feature type="region of interest" description="Disordered" evidence="1">
    <location>
        <begin position="301"/>
        <end position="321"/>
    </location>
</feature>
<dbReference type="AlphaFoldDB" id="A0A1B6MTR7"/>
<reference evidence="2" key="1">
    <citation type="submission" date="2015-11" db="EMBL/GenBank/DDBJ databases">
        <title>De novo transcriptome assembly of four potential Pierce s Disease insect vectors from Arizona vineyards.</title>
        <authorList>
            <person name="Tassone E.E."/>
        </authorList>
    </citation>
    <scope>NUCLEOTIDE SEQUENCE</scope>
</reference>
<sequence>MVVRKVTLAQAVCAVYSLSKPEGSSRAEIATFCRKRFGVACNSRVWERLLERAIDERLLIKFRRRYYLARSSCSILWAYRREKPHHRELEKGRKRKACRPLQKRRSPYTGLWCEKRHKKEKMRTKRHTSAHNCSVRTKITGKGQKNIRTKMIKCRKPNRSERGTKRTSRPNSHRSRSLKVSRYNLRPKHLNDRPKHSQLKQVHKNRRVQFKLKTNSTRCSKKMEVSKRQEFHKTVLRQVRDAVPHAKSWDRLNEYRQRNQKENQELVKDSRLVQKILMVPHAASWDDLNLKLRRIKDARNSQEVGAGAAPSRKVRRTYSKF</sequence>
<proteinExistence type="predicted"/>
<protein>
    <recommendedName>
        <fullName evidence="3">H15 domain-containing protein</fullName>
    </recommendedName>
</protein>
<evidence type="ECO:0000313" key="2">
    <source>
        <dbReference type="EMBL" id="JAT39303.1"/>
    </source>
</evidence>
<gene>
    <name evidence="2" type="ORF">g.7488</name>
</gene>
<evidence type="ECO:0000256" key="1">
    <source>
        <dbReference type="SAM" id="MobiDB-lite"/>
    </source>
</evidence>
<dbReference type="EMBL" id="GEBQ01000674">
    <property type="protein sequence ID" value="JAT39303.1"/>
    <property type="molecule type" value="Transcribed_RNA"/>
</dbReference>
<feature type="compositionally biased region" description="Basic residues" evidence="1">
    <location>
        <begin position="312"/>
        <end position="321"/>
    </location>
</feature>
<feature type="region of interest" description="Disordered" evidence="1">
    <location>
        <begin position="152"/>
        <end position="181"/>
    </location>
</feature>
<organism evidence="2">
    <name type="scientific">Graphocephala atropunctata</name>
    <dbReference type="NCBI Taxonomy" id="36148"/>
    <lineage>
        <taxon>Eukaryota</taxon>
        <taxon>Metazoa</taxon>
        <taxon>Ecdysozoa</taxon>
        <taxon>Arthropoda</taxon>
        <taxon>Hexapoda</taxon>
        <taxon>Insecta</taxon>
        <taxon>Pterygota</taxon>
        <taxon>Neoptera</taxon>
        <taxon>Paraneoptera</taxon>
        <taxon>Hemiptera</taxon>
        <taxon>Auchenorrhyncha</taxon>
        <taxon>Membracoidea</taxon>
        <taxon>Cicadellidae</taxon>
        <taxon>Cicadellinae</taxon>
        <taxon>Cicadellini</taxon>
        <taxon>Graphocephala</taxon>
    </lineage>
</organism>
<name>A0A1B6MTR7_9HEMI</name>
<feature type="compositionally biased region" description="Basic residues" evidence="1">
    <location>
        <begin position="165"/>
        <end position="179"/>
    </location>
</feature>
<evidence type="ECO:0008006" key="3">
    <source>
        <dbReference type="Google" id="ProtNLM"/>
    </source>
</evidence>